<proteinExistence type="inferred from homology"/>
<reference evidence="7 8" key="1">
    <citation type="submission" date="2024-01" db="EMBL/GenBank/DDBJ databases">
        <authorList>
            <person name="Botero Cardona J."/>
        </authorList>
    </citation>
    <scope>NUCLEOTIDE SEQUENCE [LARGE SCALE GENOMIC DNA]</scope>
    <source>
        <strain evidence="7 8">LMG 33000</strain>
    </source>
</reference>
<dbReference type="PANTHER" id="PTHR43014">
    <property type="entry name" value="MERCURIC REDUCTASE"/>
    <property type="match status" value="1"/>
</dbReference>
<keyword evidence="4" id="KW-0274">FAD</keyword>
<keyword evidence="3" id="KW-0285">Flavoprotein</keyword>
<evidence type="ECO:0000259" key="6">
    <source>
        <dbReference type="Pfam" id="PF07992"/>
    </source>
</evidence>
<keyword evidence="7" id="KW-0670">Pyruvate</keyword>
<dbReference type="SUPFAM" id="SSF51905">
    <property type="entry name" value="FAD/NAD(P)-binding domain"/>
    <property type="match status" value="1"/>
</dbReference>
<dbReference type="Proteomes" id="UP001314241">
    <property type="component" value="Unassembled WGS sequence"/>
</dbReference>
<dbReference type="InterPro" id="IPR004099">
    <property type="entry name" value="Pyr_nucl-diS_OxRdtase_dimer"/>
</dbReference>
<sequence length="443" mass="47947">MTNYDYDVLYLGSGHAAFDGAPLLTAQGKKVAFVEKEKVGGTCPNWGCNAKILLEAPVEVQRQIRASDGVIAGDGSIDWSKNQAHKRSVIDGLPNALQGMLEDAGVEYLFGDGKFLDPHTIQVGDKTVTADKVVIATGMHSHRLDIEGKELMHDSRDFLALAKMPESMVVIGSGYIAMESASMAHAAGADVTVIMRGDQALKSFSKEYSDRLVAKMEADGIEFKKATQTESVQQKSDGLLVKTNHGDIQTKWVLDATGRVPNTEGIGLDEIGVAYDEHGIQVNDHLQTSIDNIYAAGDVLAKKQPKLTPTATFESQYLAGLFNGDDKAIDYPAIATTVFTSPRIAQAGVTVAEAKAHPDDYKIVEKDVMGDWYRLVDYETEGSITLIYNQQQQLVGATEISEHAEDVINALLPAIEFGYTPAQLQRLVTIFPSIGYSAFGELG</sequence>
<dbReference type="PIRSF" id="PIRSF000350">
    <property type="entry name" value="Mercury_reductase_MerA"/>
    <property type="match status" value="1"/>
</dbReference>
<dbReference type="RefSeq" id="WP_349641966.1">
    <property type="nucleotide sequence ID" value="NZ_CAWVOH010000002.1"/>
</dbReference>
<dbReference type="EMBL" id="CAWVOH010000002">
    <property type="protein sequence ID" value="CAK8054416.1"/>
    <property type="molecule type" value="Genomic_DNA"/>
</dbReference>
<accession>A0ABP0EQH9</accession>
<dbReference type="Gene3D" id="3.30.390.30">
    <property type="match status" value="1"/>
</dbReference>
<evidence type="ECO:0000256" key="4">
    <source>
        <dbReference type="ARBA" id="ARBA00022827"/>
    </source>
</evidence>
<dbReference type="InterPro" id="IPR016156">
    <property type="entry name" value="FAD/NAD-linked_Rdtase_dimer_sf"/>
</dbReference>
<organism evidence="7 8">
    <name type="scientific">Eupransor demetentiae</name>
    <dbReference type="NCBI Taxonomy" id="3109584"/>
    <lineage>
        <taxon>Bacteria</taxon>
        <taxon>Bacillati</taxon>
        <taxon>Bacillota</taxon>
        <taxon>Bacilli</taxon>
        <taxon>Lactobacillales</taxon>
        <taxon>Lactobacillaceae</taxon>
        <taxon>Eupransor</taxon>
    </lineage>
</organism>
<comment type="cofactor">
    <cofactor evidence="1">
        <name>FAD</name>
        <dbReference type="ChEBI" id="CHEBI:57692"/>
    </cofactor>
</comment>
<dbReference type="EC" id="1.8.1.7" evidence="7"/>
<dbReference type="PANTHER" id="PTHR43014:SF5">
    <property type="entry name" value="GLUTATHIONE REDUCTASE (NADPH)"/>
    <property type="match status" value="1"/>
</dbReference>
<dbReference type="Pfam" id="PF07992">
    <property type="entry name" value="Pyr_redox_2"/>
    <property type="match status" value="1"/>
</dbReference>
<comment type="caution">
    <text evidence="7">The sequence shown here is derived from an EMBL/GenBank/DDBJ whole genome shotgun (WGS) entry which is preliminary data.</text>
</comment>
<dbReference type="InterPro" id="IPR023753">
    <property type="entry name" value="FAD/NAD-binding_dom"/>
</dbReference>
<gene>
    <name evidence="7" type="ORF">R54876_GBNLAHCA_00984</name>
</gene>
<evidence type="ECO:0000313" key="7">
    <source>
        <dbReference type="EMBL" id="CAK8054416.1"/>
    </source>
</evidence>
<dbReference type="Gene3D" id="3.50.50.60">
    <property type="entry name" value="FAD/NAD(P)-binding domain"/>
    <property type="match status" value="2"/>
</dbReference>
<name>A0ABP0EQH9_9LACO</name>
<evidence type="ECO:0000313" key="8">
    <source>
        <dbReference type="Proteomes" id="UP001314241"/>
    </source>
</evidence>
<dbReference type="GO" id="GO:0004362">
    <property type="term" value="F:glutathione-disulfide reductase (NADPH) activity"/>
    <property type="evidence" value="ECO:0007669"/>
    <property type="project" value="UniProtKB-EC"/>
</dbReference>
<dbReference type="PRINTS" id="PR00368">
    <property type="entry name" value="FADPNR"/>
</dbReference>
<dbReference type="PRINTS" id="PR00411">
    <property type="entry name" value="PNDRDTASEI"/>
</dbReference>
<keyword evidence="8" id="KW-1185">Reference proteome</keyword>
<comment type="similarity">
    <text evidence="2">Belongs to the class-I pyridine nucleotide-disulfide oxidoreductase family.</text>
</comment>
<feature type="domain" description="Pyridine nucleotide-disulphide oxidoreductase dimerisation" evidence="5">
    <location>
        <begin position="334"/>
        <end position="434"/>
    </location>
</feature>
<evidence type="ECO:0000259" key="5">
    <source>
        <dbReference type="Pfam" id="PF02852"/>
    </source>
</evidence>
<dbReference type="Pfam" id="PF02852">
    <property type="entry name" value="Pyr_redox_dim"/>
    <property type="match status" value="1"/>
</dbReference>
<dbReference type="InterPro" id="IPR001100">
    <property type="entry name" value="Pyr_nuc-diS_OxRdtase"/>
</dbReference>
<evidence type="ECO:0000256" key="2">
    <source>
        <dbReference type="ARBA" id="ARBA00007532"/>
    </source>
</evidence>
<protein>
    <submittedName>
        <fullName evidence="7">Dihydrolipoamide dehydrogenase (E3) component of pyruvate/2-oxoglutarate dehydrogenase complex or glutathione oxidoreductase (Lpd)</fullName>
        <ecNumber evidence="7">1.8.1.7</ecNumber>
    </submittedName>
</protein>
<evidence type="ECO:0000256" key="3">
    <source>
        <dbReference type="ARBA" id="ARBA00022630"/>
    </source>
</evidence>
<dbReference type="SUPFAM" id="SSF55424">
    <property type="entry name" value="FAD/NAD-linked reductases, dimerisation (C-terminal) domain"/>
    <property type="match status" value="1"/>
</dbReference>
<evidence type="ECO:0000256" key="1">
    <source>
        <dbReference type="ARBA" id="ARBA00001974"/>
    </source>
</evidence>
<keyword evidence="7" id="KW-0560">Oxidoreductase</keyword>
<dbReference type="InterPro" id="IPR036188">
    <property type="entry name" value="FAD/NAD-bd_sf"/>
</dbReference>
<feature type="domain" description="FAD/NAD(P)-binding" evidence="6">
    <location>
        <begin position="6"/>
        <end position="313"/>
    </location>
</feature>